<dbReference type="OMA" id="GMEESIY"/>
<evidence type="ECO:0000313" key="2">
    <source>
        <dbReference type="EMBL" id="KAH9371940.1"/>
    </source>
</evidence>
<proteinExistence type="predicted"/>
<reference evidence="2 3" key="1">
    <citation type="journal article" date="2020" name="Cell">
        <title>Large-Scale Comparative Analyses of Tick Genomes Elucidate Their Genetic Diversity and Vector Capacities.</title>
        <authorList>
            <consortium name="Tick Genome and Microbiome Consortium (TIGMIC)"/>
            <person name="Jia N."/>
            <person name="Wang J."/>
            <person name="Shi W."/>
            <person name="Du L."/>
            <person name="Sun Y."/>
            <person name="Zhan W."/>
            <person name="Jiang J.F."/>
            <person name="Wang Q."/>
            <person name="Zhang B."/>
            <person name="Ji P."/>
            <person name="Bell-Sakyi L."/>
            <person name="Cui X.M."/>
            <person name="Yuan T.T."/>
            <person name="Jiang B.G."/>
            <person name="Yang W.F."/>
            <person name="Lam T.T."/>
            <person name="Chang Q.C."/>
            <person name="Ding S.J."/>
            <person name="Wang X.J."/>
            <person name="Zhu J.G."/>
            <person name="Ruan X.D."/>
            <person name="Zhao L."/>
            <person name="Wei J.T."/>
            <person name="Ye R.Z."/>
            <person name="Que T.C."/>
            <person name="Du C.H."/>
            <person name="Zhou Y.H."/>
            <person name="Cheng J.X."/>
            <person name="Dai P.F."/>
            <person name="Guo W.B."/>
            <person name="Han X.H."/>
            <person name="Huang E.J."/>
            <person name="Li L.F."/>
            <person name="Wei W."/>
            <person name="Gao Y.C."/>
            <person name="Liu J.Z."/>
            <person name="Shao H.Z."/>
            <person name="Wang X."/>
            <person name="Wang C.C."/>
            <person name="Yang T.C."/>
            <person name="Huo Q.B."/>
            <person name="Li W."/>
            <person name="Chen H.Y."/>
            <person name="Chen S.E."/>
            <person name="Zhou L.G."/>
            <person name="Ni X.B."/>
            <person name="Tian J.H."/>
            <person name="Sheng Y."/>
            <person name="Liu T."/>
            <person name="Pan Y.S."/>
            <person name="Xia L.Y."/>
            <person name="Li J."/>
            <person name="Zhao F."/>
            <person name="Cao W.C."/>
        </authorList>
    </citation>
    <scope>NUCLEOTIDE SEQUENCE [LARGE SCALE GENOMIC DNA]</scope>
    <source>
        <strain evidence="2">HaeL-2018</strain>
    </source>
</reference>
<protein>
    <recommendedName>
        <fullName evidence="1">Helix-turn-helix domain-containing protein</fullName>
    </recommendedName>
</protein>
<dbReference type="PANTHER" id="PTHR21301">
    <property type="entry name" value="REVERSE TRANSCRIPTASE"/>
    <property type="match status" value="1"/>
</dbReference>
<dbReference type="EMBL" id="JABSTR010000005">
    <property type="protein sequence ID" value="KAH9371940.1"/>
    <property type="molecule type" value="Genomic_DNA"/>
</dbReference>
<accession>A0A9J6GC11</accession>
<organism evidence="2 3">
    <name type="scientific">Haemaphysalis longicornis</name>
    <name type="common">Bush tick</name>
    <dbReference type="NCBI Taxonomy" id="44386"/>
    <lineage>
        <taxon>Eukaryota</taxon>
        <taxon>Metazoa</taxon>
        <taxon>Ecdysozoa</taxon>
        <taxon>Arthropoda</taxon>
        <taxon>Chelicerata</taxon>
        <taxon>Arachnida</taxon>
        <taxon>Acari</taxon>
        <taxon>Parasitiformes</taxon>
        <taxon>Ixodida</taxon>
        <taxon>Ixodoidea</taxon>
        <taxon>Ixodidae</taxon>
        <taxon>Haemaphysalinae</taxon>
        <taxon>Haemaphysalis</taxon>
    </lineage>
</organism>
<comment type="caution">
    <text evidence="2">The sequence shown here is derived from an EMBL/GenBank/DDBJ whole genome shotgun (WGS) entry which is preliminary data.</text>
</comment>
<sequence>MEALETRALSSFEPRPKVCLRYIDDCFCIIKRDSLTAFTEHVNGMEESIYFTVEEEAAGRLHFLDVLVERRGDRLSFKFYRKETHTGRYLHFNSVHPACHKRSVVASLTQRAKHLCSRPEDEAADLRQVRRELGNCGY</sequence>
<evidence type="ECO:0000313" key="3">
    <source>
        <dbReference type="Proteomes" id="UP000821853"/>
    </source>
</evidence>
<gene>
    <name evidence="2" type="ORF">HPB48_008019</name>
</gene>
<dbReference type="InterPro" id="IPR058912">
    <property type="entry name" value="HTH_animal"/>
</dbReference>
<dbReference type="VEuPathDB" id="VectorBase:HLOH_065504"/>
<keyword evidence="3" id="KW-1185">Reference proteome</keyword>
<dbReference type="PANTHER" id="PTHR21301:SF10">
    <property type="entry name" value="REVERSE TRANSCRIPTASE DOMAIN-CONTAINING PROTEIN"/>
    <property type="match status" value="1"/>
</dbReference>
<dbReference type="Pfam" id="PF26215">
    <property type="entry name" value="HTH_animal"/>
    <property type="match status" value="1"/>
</dbReference>
<dbReference type="Proteomes" id="UP000821853">
    <property type="component" value="Chromosome 3"/>
</dbReference>
<feature type="domain" description="Helix-turn-helix" evidence="1">
    <location>
        <begin position="88"/>
        <end position="138"/>
    </location>
</feature>
<dbReference type="OrthoDB" id="6513546at2759"/>
<dbReference type="AlphaFoldDB" id="A0A9J6GC11"/>
<evidence type="ECO:0000259" key="1">
    <source>
        <dbReference type="Pfam" id="PF26215"/>
    </source>
</evidence>
<name>A0A9J6GC11_HAELO</name>